<dbReference type="PANTHER" id="PTHR11022">
    <property type="entry name" value="PEPTIDOGLYCAN RECOGNITION PROTEIN"/>
    <property type="match status" value="1"/>
</dbReference>
<feature type="domain" description="N-acetylmuramoyl-L-alanine amidase" evidence="2">
    <location>
        <begin position="59"/>
        <end position="195"/>
    </location>
</feature>
<comment type="similarity">
    <text evidence="1">Belongs to the N-acetylmuramoyl-L-alanine amidase 2 family.</text>
</comment>
<dbReference type="CDD" id="cd06583">
    <property type="entry name" value="PGRP"/>
    <property type="match status" value="1"/>
</dbReference>
<dbReference type="SMART" id="SM00644">
    <property type="entry name" value="Ami_2"/>
    <property type="match status" value="1"/>
</dbReference>
<dbReference type="InterPro" id="IPR015510">
    <property type="entry name" value="PGRP"/>
</dbReference>
<evidence type="ECO:0000313" key="5">
    <source>
        <dbReference type="Proteomes" id="UP001158576"/>
    </source>
</evidence>
<dbReference type="InterPro" id="IPR006619">
    <property type="entry name" value="PGRP_domain_met/bac"/>
</dbReference>
<dbReference type="SUPFAM" id="SSF55846">
    <property type="entry name" value="N-acetylmuramoyl-L-alanine amidase-like"/>
    <property type="match status" value="1"/>
</dbReference>
<proteinExistence type="inferred from homology"/>
<organism evidence="4 5">
    <name type="scientific">Oikopleura dioica</name>
    <name type="common">Tunicate</name>
    <dbReference type="NCBI Taxonomy" id="34765"/>
    <lineage>
        <taxon>Eukaryota</taxon>
        <taxon>Metazoa</taxon>
        <taxon>Chordata</taxon>
        <taxon>Tunicata</taxon>
        <taxon>Appendicularia</taxon>
        <taxon>Copelata</taxon>
        <taxon>Oikopleuridae</taxon>
        <taxon>Oikopleura</taxon>
    </lineage>
</organism>
<protein>
    <submittedName>
        <fullName evidence="4">Oidioi.mRNA.OKI2018_I69.chr2.g5452.t1.cds</fullName>
    </submittedName>
</protein>
<accession>A0ABN7T607</accession>
<dbReference type="Gene3D" id="3.40.80.10">
    <property type="entry name" value="Peptidoglycan recognition protein-like"/>
    <property type="match status" value="1"/>
</dbReference>
<sequence>MLPSEIFTGISMKTTDALGYTLRAELFFVSEPESQTFVKGQIWAENFVPRAHWEARLPLGIDNFHHPAGTGVIGHHTHWDRCYDMIDCIKEVKKVQDYHMDGNGWWDIGYNFLIGEDGRIYEGRGFHIQGAHCSGWNTQTLGFTIMGSFISDLPNERALNAAKQLMAEMEKRNFIDERCWSFFGHRDKGSTTCPGDRLYEEFKGWKNFHRECY</sequence>
<dbReference type="Proteomes" id="UP001158576">
    <property type="component" value="Chromosome 2"/>
</dbReference>
<dbReference type="SMART" id="SM00701">
    <property type="entry name" value="PGRP"/>
    <property type="match status" value="1"/>
</dbReference>
<dbReference type="InterPro" id="IPR036505">
    <property type="entry name" value="Amidase/PGRP_sf"/>
</dbReference>
<evidence type="ECO:0000259" key="2">
    <source>
        <dbReference type="SMART" id="SM00644"/>
    </source>
</evidence>
<dbReference type="PANTHER" id="PTHR11022:SF41">
    <property type="entry name" value="PEPTIDOGLYCAN-RECOGNITION PROTEIN LC-RELATED"/>
    <property type="match status" value="1"/>
</dbReference>
<dbReference type="EMBL" id="OU015567">
    <property type="protein sequence ID" value="CAG5111118.1"/>
    <property type="molecule type" value="Genomic_DNA"/>
</dbReference>
<keyword evidence="5" id="KW-1185">Reference proteome</keyword>
<dbReference type="Pfam" id="PF01510">
    <property type="entry name" value="Amidase_2"/>
    <property type="match status" value="1"/>
</dbReference>
<evidence type="ECO:0000256" key="1">
    <source>
        <dbReference type="ARBA" id="ARBA00007553"/>
    </source>
</evidence>
<feature type="domain" description="Peptidoglycan recognition protein family" evidence="3">
    <location>
        <begin position="48"/>
        <end position="189"/>
    </location>
</feature>
<evidence type="ECO:0000313" key="4">
    <source>
        <dbReference type="EMBL" id="CAG5111118.1"/>
    </source>
</evidence>
<reference evidence="4 5" key="1">
    <citation type="submission" date="2021-04" db="EMBL/GenBank/DDBJ databases">
        <authorList>
            <person name="Bliznina A."/>
        </authorList>
    </citation>
    <scope>NUCLEOTIDE SEQUENCE [LARGE SCALE GENOMIC DNA]</scope>
</reference>
<gene>
    <name evidence="4" type="ORF">OKIOD_LOCUS14217</name>
</gene>
<dbReference type="InterPro" id="IPR002502">
    <property type="entry name" value="Amidase_domain"/>
</dbReference>
<evidence type="ECO:0000259" key="3">
    <source>
        <dbReference type="SMART" id="SM00701"/>
    </source>
</evidence>
<name>A0ABN7T607_OIKDI</name>